<dbReference type="Proteomes" id="UP001159363">
    <property type="component" value="Chromosome 7"/>
</dbReference>
<protein>
    <submittedName>
        <fullName evidence="1">Uncharacterized protein</fullName>
    </submittedName>
</protein>
<evidence type="ECO:0000313" key="1">
    <source>
        <dbReference type="EMBL" id="KAJ8877520.1"/>
    </source>
</evidence>
<organism evidence="1 2">
    <name type="scientific">Dryococelus australis</name>
    <dbReference type="NCBI Taxonomy" id="614101"/>
    <lineage>
        <taxon>Eukaryota</taxon>
        <taxon>Metazoa</taxon>
        <taxon>Ecdysozoa</taxon>
        <taxon>Arthropoda</taxon>
        <taxon>Hexapoda</taxon>
        <taxon>Insecta</taxon>
        <taxon>Pterygota</taxon>
        <taxon>Neoptera</taxon>
        <taxon>Polyneoptera</taxon>
        <taxon>Phasmatodea</taxon>
        <taxon>Verophasmatodea</taxon>
        <taxon>Anareolatae</taxon>
        <taxon>Phasmatidae</taxon>
        <taxon>Eurycanthinae</taxon>
        <taxon>Dryococelus</taxon>
    </lineage>
</organism>
<proteinExistence type="predicted"/>
<gene>
    <name evidence="1" type="ORF">PR048_021975</name>
</gene>
<evidence type="ECO:0000313" key="2">
    <source>
        <dbReference type="Proteomes" id="UP001159363"/>
    </source>
</evidence>
<keyword evidence="2" id="KW-1185">Reference proteome</keyword>
<accession>A0ABQ9GZT3</accession>
<comment type="caution">
    <text evidence="1">The sequence shown here is derived from an EMBL/GenBank/DDBJ whole genome shotgun (WGS) entry which is preliminary data.</text>
</comment>
<sequence length="89" mass="10279">MHKSRLSWRSRSWRRCPTRLPCAQLRLLSPHIAGYYVGDLMGTTTLLLTLCDYNITQDMYVENGQPMPLLGRPAIRALNFVPVREVPHK</sequence>
<dbReference type="EMBL" id="JARBHB010000008">
    <property type="protein sequence ID" value="KAJ8877520.1"/>
    <property type="molecule type" value="Genomic_DNA"/>
</dbReference>
<name>A0ABQ9GZT3_9NEOP</name>
<reference evidence="1 2" key="1">
    <citation type="submission" date="2023-02" db="EMBL/GenBank/DDBJ databases">
        <title>LHISI_Scaffold_Assembly.</title>
        <authorList>
            <person name="Stuart O.P."/>
            <person name="Cleave R."/>
            <person name="Magrath M.J.L."/>
            <person name="Mikheyev A.S."/>
        </authorList>
    </citation>
    <scope>NUCLEOTIDE SEQUENCE [LARGE SCALE GENOMIC DNA]</scope>
    <source>
        <strain evidence="1">Daus_M_001</strain>
        <tissue evidence="1">Leg muscle</tissue>
    </source>
</reference>